<dbReference type="EMBL" id="CYZF01000007">
    <property type="protein sequence ID" value="CUO91300.1"/>
    <property type="molecule type" value="Genomic_DNA"/>
</dbReference>
<keyword evidence="4" id="KW-1003">Cell membrane</keyword>
<feature type="transmembrane region" description="Helical" evidence="10">
    <location>
        <begin position="49"/>
        <end position="68"/>
    </location>
</feature>
<dbReference type="Pfam" id="PF00083">
    <property type="entry name" value="Sugar_tr"/>
    <property type="match status" value="1"/>
</dbReference>
<dbReference type="GO" id="GO:0005886">
    <property type="term" value="C:plasma membrane"/>
    <property type="evidence" value="ECO:0007669"/>
    <property type="project" value="UniProtKB-SubCell"/>
</dbReference>
<feature type="transmembrane region" description="Helical" evidence="10">
    <location>
        <begin position="7"/>
        <end position="29"/>
    </location>
</feature>
<protein>
    <submittedName>
        <fullName evidence="12">Arabinose-proton symporter</fullName>
    </submittedName>
</protein>
<evidence type="ECO:0000256" key="10">
    <source>
        <dbReference type="SAM" id="Phobius"/>
    </source>
</evidence>
<comment type="similarity">
    <text evidence="2 9">Belongs to the major facilitator superfamily. Sugar transporter (TC 2.A.1.1) family.</text>
</comment>
<feature type="transmembrane region" description="Helical" evidence="10">
    <location>
        <begin position="264"/>
        <end position="286"/>
    </location>
</feature>
<evidence type="ECO:0000256" key="4">
    <source>
        <dbReference type="ARBA" id="ARBA00022475"/>
    </source>
</evidence>
<dbReference type="InterPro" id="IPR005829">
    <property type="entry name" value="Sugar_transporter_CS"/>
</dbReference>
<feature type="transmembrane region" description="Helical" evidence="10">
    <location>
        <begin position="306"/>
        <end position="324"/>
    </location>
</feature>
<dbReference type="SUPFAM" id="SSF103473">
    <property type="entry name" value="MFS general substrate transporter"/>
    <property type="match status" value="1"/>
</dbReference>
<dbReference type="InterPro" id="IPR036259">
    <property type="entry name" value="MFS_trans_sf"/>
</dbReference>
<feature type="transmembrane region" description="Helical" evidence="10">
    <location>
        <begin position="398"/>
        <end position="417"/>
    </location>
</feature>
<dbReference type="InterPro" id="IPR020846">
    <property type="entry name" value="MFS_dom"/>
</dbReference>
<evidence type="ECO:0000313" key="12">
    <source>
        <dbReference type="EMBL" id="CUO91300.1"/>
    </source>
</evidence>
<feature type="domain" description="Major facilitator superfamily (MFS) profile" evidence="11">
    <location>
        <begin position="13"/>
        <end position="452"/>
    </location>
</feature>
<accession>A0A174J2H3</accession>
<feature type="transmembrane region" description="Helical" evidence="10">
    <location>
        <begin position="80"/>
        <end position="98"/>
    </location>
</feature>
<sequence length="467" mass="51566">MKSTVNFSYLIFLSVVAALGGFLFGYDAAVISGTISQVTARFSLDEIQVGWFVGCALIGSIIGVLMAGKLSDRWGRKVTMLVAAVFFSVSGIACAFVGSLEQLVVARILGGIGIGVVSIVSPLYISEVSIAQYRGRLVSLYQLAVTIGFLGAYLTNFQLLHFSQSGAVLNAGWMNLVFVSEVWRGMLGFCSLPAILFFCIIFFIPESPRWLILKGRDERAVRIFRKIYLSEVEVDTQLQDTKSVVQSETKSDWKFLLQPGIFKAVLIGAAIAILGQFMGVNAVLYYGPTIFEEAGLSGGDALFSQVLVGIVNVVTTIIAVFIIDKVGRKKLVYYGVSGMVLSLLLIGFYFHFSESMGLPNSFLLFFFLFYVFCCAISISAVIFVLLSEMYPTRIRGMAMSIAGFALWIGTYLVGQLTPWMLQNLTPTGTFLLFALMCMPYMLIVWKLIPETTGKSLEEIERYWMKKR</sequence>
<keyword evidence="7 10" id="KW-1133">Transmembrane helix</keyword>
<feature type="transmembrane region" description="Helical" evidence="10">
    <location>
        <begin position="331"/>
        <end position="350"/>
    </location>
</feature>
<organism evidence="12 13">
    <name type="scientific">Bacteroides uniformis</name>
    <dbReference type="NCBI Taxonomy" id="820"/>
    <lineage>
        <taxon>Bacteria</taxon>
        <taxon>Pseudomonadati</taxon>
        <taxon>Bacteroidota</taxon>
        <taxon>Bacteroidia</taxon>
        <taxon>Bacteroidales</taxon>
        <taxon>Bacteroidaceae</taxon>
        <taxon>Bacteroides</taxon>
    </lineage>
</organism>
<evidence type="ECO:0000313" key="13">
    <source>
        <dbReference type="Proteomes" id="UP000095419"/>
    </source>
</evidence>
<dbReference type="FunFam" id="1.20.1250.20:FF:000218">
    <property type="entry name" value="facilitated trehalose transporter Tret1"/>
    <property type="match status" value="1"/>
</dbReference>
<dbReference type="PRINTS" id="PR00171">
    <property type="entry name" value="SUGRTRNSPORT"/>
</dbReference>
<name>A0A174J2H3_BACUN</name>
<evidence type="ECO:0000256" key="3">
    <source>
        <dbReference type="ARBA" id="ARBA00022448"/>
    </source>
</evidence>
<keyword evidence="5" id="KW-0762">Sugar transport</keyword>
<feature type="transmembrane region" description="Helical" evidence="10">
    <location>
        <begin position="182"/>
        <end position="204"/>
    </location>
</feature>
<dbReference type="Proteomes" id="UP000095419">
    <property type="component" value="Unassembled WGS sequence"/>
</dbReference>
<proteinExistence type="inferred from homology"/>
<reference evidence="12 13" key="1">
    <citation type="submission" date="2015-09" db="EMBL/GenBank/DDBJ databases">
        <authorList>
            <consortium name="Pathogen Informatics"/>
        </authorList>
    </citation>
    <scope>NUCLEOTIDE SEQUENCE [LARGE SCALE GENOMIC DNA]</scope>
    <source>
        <strain evidence="12 13">2789STDY5608791</strain>
    </source>
</reference>
<evidence type="ECO:0000256" key="6">
    <source>
        <dbReference type="ARBA" id="ARBA00022692"/>
    </source>
</evidence>
<evidence type="ECO:0000256" key="5">
    <source>
        <dbReference type="ARBA" id="ARBA00022597"/>
    </source>
</evidence>
<dbReference type="InterPro" id="IPR003663">
    <property type="entry name" value="Sugar/inositol_transpt"/>
</dbReference>
<evidence type="ECO:0000259" key="11">
    <source>
        <dbReference type="PROSITE" id="PS50850"/>
    </source>
</evidence>
<dbReference type="GO" id="GO:0022857">
    <property type="term" value="F:transmembrane transporter activity"/>
    <property type="evidence" value="ECO:0007669"/>
    <property type="project" value="InterPro"/>
</dbReference>
<dbReference type="PROSITE" id="PS00217">
    <property type="entry name" value="SUGAR_TRANSPORT_2"/>
    <property type="match status" value="1"/>
</dbReference>
<keyword evidence="8 10" id="KW-0472">Membrane</keyword>
<dbReference type="PANTHER" id="PTHR48020:SF12">
    <property type="entry name" value="PROTON MYO-INOSITOL COTRANSPORTER"/>
    <property type="match status" value="1"/>
</dbReference>
<keyword evidence="3 9" id="KW-0813">Transport</keyword>
<dbReference type="PANTHER" id="PTHR48020">
    <property type="entry name" value="PROTON MYO-INOSITOL COTRANSPORTER"/>
    <property type="match status" value="1"/>
</dbReference>
<dbReference type="AlphaFoldDB" id="A0A174J2H3"/>
<evidence type="ECO:0000256" key="8">
    <source>
        <dbReference type="ARBA" id="ARBA00023136"/>
    </source>
</evidence>
<feature type="transmembrane region" description="Helical" evidence="10">
    <location>
        <begin position="362"/>
        <end position="386"/>
    </location>
</feature>
<keyword evidence="6 10" id="KW-0812">Transmembrane</keyword>
<dbReference type="PROSITE" id="PS50850">
    <property type="entry name" value="MFS"/>
    <property type="match status" value="1"/>
</dbReference>
<evidence type="ECO:0000256" key="7">
    <source>
        <dbReference type="ARBA" id="ARBA00022989"/>
    </source>
</evidence>
<dbReference type="InterPro" id="IPR050814">
    <property type="entry name" value="Myo-inositol_Transporter"/>
</dbReference>
<gene>
    <name evidence="12" type="primary">xylE_2</name>
    <name evidence="12" type="ORF">ERS417307_02730</name>
</gene>
<dbReference type="RefSeq" id="WP_057088861.1">
    <property type="nucleotide sequence ID" value="NZ_CYZF01000007.1"/>
</dbReference>
<feature type="transmembrane region" description="Helical" evidence="10">
    <location>
        <begin position="429"/>
        <end position="448"/>
    </location>
</feature>
<feature type="transmembrane region" description="Helical" evidence="10">
    <location>
        <begin position="137"/>
        <end position="162"/>
    </location>
</feature>
<comment type="subcellular location">
    <subcellularLocation>
        <location evidence="1">Cell membrane</location>
        <topology evidence="1">Multi-pass membrane protein</topology>
    </subcellularLocation>
</comment>
<evidence type="ECO:0000256" key="2">
    <source>
        <dbReference type="ARBA" id="ARBA00010992"/>
    </source>
</evidence>
<dbReference type="InterPro" id="IPR005828">
    <property type="entry name" value="MFS_sugar_transport-like"/>
</dbReference>
<evidence type="ECO:0000256" key="9">
    <source>
        <dbReference type="RuleBase" id="RU003346"/>
    </source>
</evidence>
<dbReference type="Gene3D" id="1.20.1250.20">
    <property type="entry name" value="MFS general substrate transporter like domains"/>
    <property type="match status" value="1"/>
</dbReference>
<dbReference type="PROSITE" id="PS00216">
    <property type="entry name" value="SUGAR_TRANSPORT_1"/>
    <property type="match status" value="2"/>
</dbReference>
<feature type="transmembrane region" description="Helical" evidence="10">
    <location>
        <begin position="104"/>
        <end position="125"/>
    </location>
</feature>
<evidence type="ECO:0000256" key="1">
    <source>
        <dbReference type="ARBA" id="ARBA00004651"/>
    </source>
</evidence>
<dbReference type="NCBIfam" id="TIGR00879">
    <property type="entry name" value="SP"/>
    <property type="match status" value="1"/>
</dbReference>